<dbReference type="RefSeq" id="WP_103944504.1">
    <property type="nucleotide sequence ID" value="NZ_FNVO01000035.1"/>
</dbReference>
<proteinExistence type="predicted"/>
<evidence type="ECO:0000256" key="6">
    <source>
        <dbReference type="ARBA" id="ARBA00023014"/>
    </source>
</evidence>
<dbReference type="Proteomes" id="UP000236723">
    <property type="component" value="Unassembled WGS sequence"/>
</dbReference>
<dbReference type="PANTHER" id="PTHR36923:SF3">
    <property type="entry name" value="FERREDOXIN"/>
    <property type="match status" value="1"/>
</dbReference>
<keyword evidence="2" id="KW-0813">Transport</keyword>
<evidence type="ECO:0000256" key="5">
    <source>
        <dbReference type="ARBA" id="ARBA00023004"/>
    </source>
</evidence>
<name>A0A1H6E727_9ACTN</name>
<evidence type="ECO:0000313" key="8">
    <source>
        <dbReference type="EMBL" id="SEG92756.1"/>
    </source>
</evidence>
<dbReference type="EMBL" id="FNVO01000035">
    <property type="protein sequence ID" value="SEG92756.1"/>
    <property type="molecule type" value="Genomic_DNA"/>
</dbReference>
<dbReference type="GO" id="GO:0046872">
    <property type="term" value="F:metal ion binding"/>
    <property type="evidence" value="ECO:0007669"/>
    <property type="project" value="UniProtKB-KW"/>
</dbReference>
<evidence type="ECO:0000256" key="1">
    <source>
        <dbReference type="ARBA" id="ARBA00001927"/>
    </source>
</evidence>
<keyword evidence="3" id="KW-0479">Metal-binding</keyword>
<organism evidence="8 9">
    <name type="scientific">Thermomonospora echinospora</name>
    <dbReference type="NCBI Taxonomy" id="1992"/>
    <lineage>
        <taxon>Bacteria</taxon>
        <taxon>Bacillati</taxon>
        <taxon>Actinomycetota</taxon>
        <taxon>Actinomycetes</taxon>
        <taxon>Streptosporangiales</taxon>
        <taxon>Thermomonosporaceae</taxon>
        <taxon>Thermomonospora</taxon>
    </lineage>
</organism>
<dbReference type="InterPro" id="IPR051269">
    <property type="entry name" value="Fe-S_cluster_ET"/>
</dbReference>
<comment type="cofactor">
    <cofactor evidence="1">
        <name>[3Fe-4S] cluster</name>
        <dbReference type="ChEBI" id="CHEBI:21137"/>
    </cofactor>
</comment>
<keyword evidence="7" id="KW-0003">3Fe-4S</keyword>
<sequence length="74" mass="8029">MGRARWTIEVDRRRCIGNQMCVNVAGDHFVLDQGKSRPVANPVAPSDDVLEAVELCPHSAITVRDESGGLVEPS</sequence>
<protein>
    <submittedName>
        <fullName evidence="8">Ferredoxin</fullName>
    </submittedName>
</protein>
<dbReference type="Gene3D" id="3.30.70.20">
    <property type="match status" value="1"/>
</dbReference>
<dbReference type="Pfam" id="PF13370">
    <property type="entry name" value="Fer4_13"/>
    <property type="match status" value="1"/>
</dbReference>
<keyword evidence="5" id="KW-0408">Iron</keyword>
<dbReference type="PANTHER" id="PTHR36923">
    <property type="entry name" value="FERREDOXIN"/>
    <property type="match status" value="1"/>
</dbReference>
<gene>
    <name evidence="8" type="ORF">SAMN04489712_13521</name>
</gene>
<keyword evidence="6" id="KW-0411">Iron-sulfur</keyword>
<dbReference type="SUPFAM" id="SSF54862">
    <property type="entry name" value="4Fe-4S ferredoxins"/>
    <property type="match status" value="1"/>
</dbReference>
<accession>A0A1H6E727</accession>
<evidence type="ECO:0000313" key="9">
    <source>
        <dbReference type="Proteomes" id="UP000236723"/>
    </source>
</evidence>
<dbReference type="OrthoDB" id="4557285at2"/>
<keyword evidence="4" id="KW-0249">Electron transport</keyword>
<dbReference type="AlphaFoldDB" id="A0A1H6E727"/>
<evidence type="ECO:0000256" key="7">
    <source>
        <dbReference type="ARBA" id="ARBA00023291"/>
    </source>
</evidence>
<evidence type="ECO:0000256" key="4">
    <source>
        <dbReference type="ARBA" id="ARBA00022982"/>
    </source>
</evidence>
<keyword evidence="9" id="KW-1185">Reference proteome</keyword>
<evidence type="ECO:0000256" key="3">
    <source>
        <dbReference type="ARBA" id="ARBA00022723"/>
    </source>
</evidence>
<evidence type="ECO:0000256" key="2">
    <source>
        <dbReference type="ARBA" id="ARBA00022448"/>
    </source>
</evidence>
<dbReference type="GO" id="GO:0051538">
    <property type="term" value="F:3 iron, 4 sulfur cluster binding"/>
    <property type="evidence" value="ECO:0007669"/>
    <property type="project" value="UniProtKB-KW"/>
</dbReference>
<reference evidence="8" key="1">
    <citation type="submission" date="2016-10" db="EMBL/GenBank/DDBJ databases">
        <authorList>
            <person name="de Groot N.N."/>
        </authorList>
    </citation>
    <scope>NUCLEOTIDE SEQUENCE [LARGE SCALE GENOMIC DNA]</scope>
    <source>
        <strain evidence="8">DSM 43163</strain>
    </source>
</reference>